<proteinExistence type="predicted"/>
<accession>A0A0E9PZ36</accession>
<sequence>MSHFFNLVRAVEINGTSFTGTKTIGDQAAAVSKWRPRGQMCARTKATDDRLTE</sequence>
<reference evidence="1" key="1">
    <citation type="submission" date="2014-11" db="EMBL/GenBank/DDBJ databases">
        <authorList>
            <person name="Amaro Gonzalez C."/>
        </authorList>
    </citation>
    <scope>NUCLEOTIDE SEQUENCE</scope>
</reference>
<protein>
    <submittedName>
        <fullName evidence="1">Uncharacterized protein</fullName>
    </submittedName>
</protein>
<name>A0A0E9PZ36_ANGAN</name>
<dbReference type="AlphaFoldDB" id="A0A0E9PZ36"/>
<dbReference type="EMBL" id="GBXM01099252">
    <property type="protein sequence ID" value="JAH09325.1"/>
    <property type="molecule type" value="Transcribed_RNA"/>
</dbReference>
<reference evidence="1" key="2">
    <citation type="journal article" date="2015" name="Fish Shellfish Immunol.">
        <title>Early steps in the European eel (Anguilla anguilla)-Vibrio vulnificus interaction in the gills: Role of the RtxA13 toxin.</title>
        <authorList>
            <person name="Callol A."/>
            <person name="Pajuelo D."/>
            <person name="Ebbesson L."/>
            <person name="Teles M."/>
            <person name="MacKenzie S."/>
            <person name="Amaro C."/>
        </authorList>
    </citation>
    <scope>NUCLEOTIDE SEQUENCE</scope>
</reference>
<organism evidence="1">
    <name type="scientific">Anguilla anguilla</name>
    <name type="common">European freshwater eel</name>
    <name type="synonym">Muraena anguilla</name>
    <dbReference type="NCBI Taxonomy" id="7936"/>
    <lineage>
        <taxon>Eukaryota</taxon>
        <taxon>Metazoa</taxon>
        <taxon>Chordata</taxon>
        <taxon>Craniata</taxon>
        <taxon>Vertebrata</taxon>
        <taxon>Euteleostomi</taxon>
        <taxon>Actinopterygii</taxon>
        <taxon>Neopterygii</taxon>
        <taxon>Teleostei</taxon>
        <taxon>Anguilliformes</taxon>
        <taxon>Anguillidae</taxon>
        <taxon>Anguilla</taxon>
    </lineage>
</organism>
<evidence type="ECO:0000313" key="1">
    <source>
        <dbReference type="EMBL" id="JAH09325.1"/>
    </source>
</evidence>